<dbReference type="Pfam" id="PF00440">
    <property type="entry name" value="TetR_N"/>
    <property type="match status" value="1"/>
</dbReference>
<evidence type="ECO:0000313" key="6">
    <source>
        <dbReference type="EMBL" id="MFD2415968.1"/>
    </source>
</evidence>
<dbReference type="RefSeq" id="WP_378262252.1">
    <property type="nucleotide sequence ID" value="NZ_JBHUKR010000004.1"/>
</dbReference>
<evidence type="ECO:0000256" key="2">
    <source>
        <dbReference type="ARBA" id="ARBA00023125"/>
    </source>
</evidence>
<evidence type="ECO:0000256" key="1">
    <source>
        <dbReference type="ARBA" id="ARBA00023015"/>
    </source>
</evidence>
<evidence type="ECO:0000256" key="3">
    <source>
        <dbReference type="ARBA" id="ARBA00023163"/>
    </source>
</evidence>
<dbReference type="Gene3D" id="1.10.357.10">
    <property type="entry name" value="Tetracycline Repressor, domain 2"/>
    <property type="match status" value="1"/>
</dbReference>
<gene>
    <name evidence="6" type="ORF">ACFSXZ_06485</name>
</gene>
<evidence type="ECO:0000313" key="7">
    <source>
        <dbReference type="Proteomes" id="UP001597417"/>
    </source>
</evidence>
<dbReference type="PANTHER" id="PTHR30055:SF234">
    <property type="entry name" value="HTH-TYPE TRANSCRIPTIONAL REGULATOR BETI"/>
    <property type="match status" value="1"/>
</dbReference>
<comment type="caution">
    <text evidence="6">The sequence shown here is derived from an EMBL/GenBank/DDBJ whole genome shotgun (WGS) entry which is preliminary data.</text>
</comment>
<dbReference type="PANTHER" id="PTHR30055">
    <property type="entry name" value="HTH-TYPE TRANSCRIPTIONAL REGULATOR RUTR"/>
    <property type="match status" value="1"/>
</dbReference>
<dbReference type="InterPro" id="IPR001647">
    <property type="entry name" value="HTH_TetR"/>
</dbReference>
<dbReference type="Gene3D" id="1.10.10.60">
    <property type="entry name" value="Homeodomain-like"/>
    <property type="match status" value="1"/>
</dbReference>
<dbReference type="PRINTS" id="PR00455">
    <property type="entry name" value="HTHTETR"/>
</dbReference>
<evidence type="ECO:0000259" key="5">
    <source>
        <dbReference type="PROSITE" id="PS50977"/>
    </source>
</evidence>
<dbReference type="InterPro" id="IPR050109">
    <property type="entry name" value="HTH-type_TetR-like_transc_reg"/>
</dbReference>
<evidence type="ECO:0000256" key="4">
    <source>
        <dbReference type="PROSITE-ProRule" id="PRU00335"/>
    </source>
</evidence>
<proteinExistence type="predicted"/>
<reference evidence="7" key="1">
    <citation type="journal article" date="2019" name="Int. J. Syst. Evol. Microbiol.">
        <title>The Global Catalogue of Microorganisms (GCM) 10K type strain sequencing project: providing services to taxonomists for standard genome sequencing and annotation.</title>
        <authorList>
            <consortium name="The Broad Institute Genomics Platform"/>
            <consortium name="The Broad Institute Genome Sequencing Center for Infectious Disease"/>
            <person name="Wu L."/>
            <person name="Ma J."/>
        </authorList>
    </citation>
    <scope>NUCLEOTIDE SEQUENCE [LARGE SCALE GENOMIC DNA]</scope>
    <source>
        <strain evidence="7">CGMCC 4.7645</strain>
    </source>
</reference>
<protein>
    <submittedName>
        <fullName evidence="6">TetR/AcrR family transcriptional regulator</fullName>
    </submittedName>
</protein>
<keyword evidence="2 4" id="KW-0238">DNA-binding</keyword>
<dbReference type="Proteomes" id="UP001597417">
    <property type="component" value="Unassembled WGS sequence"/>
</dbReference>
<name>A0ABW5FLS3_9PSEU</name>
<keyword evidence="7" id="KW-1185">Reference proteome</keyword>
<feature type="DNA-binding region" description="H-T-H motif" evidence="4">
    <location>
        <begin position="38"/>
        <end position="57"/>
    </location>
</feature>
<feature type="domain" description="HTH tetR-type" evidence="5">
    <location>
        <begin position="15"/>
        <end position="75"/>
    </location>
</feature>
<keyword evidence="1" id="KW-0805">Transcription regulation</keyword>
<organism evidence="6 7">
    <name type="scientific">Amycolatopsis pigmentata</name>
    <dbReference type="NCBI Taxonomy" id="450801"/>
    <lineage>
        <taxon>Bacteria</taxon>
        <taxon>Bacillati</taxon>
        <taxon>Actinomycetota</taxon>
        <taxon>Actinomycetes</taxon>
        <taxon>Pseudonocardiales</taxon>
        <taxon>Pseudonocardiaceae</taxon>
        <taxon>Amycolatopsis</taxon>
    </lineage>
</organism>
<keyword evidence="3" id="KW-0804">Transcription</keyword>
<sequence>MRTNDEPGGQTFTERARRTQIVGCAIELVAEAGYPAASIGKIAERAGVAKSVVLYYFSTKEKLVHTLVMEIFLASVPVMVPAIAAEETASGKLRAYIRSNGEFIHTHRDHALAMLEIWTSYRSATGQRLDEEMAESTARQPPQGDLAALDPTTIFELGQRTGEFRAFPVHHMTTALRQAIDGAVLQSSRDAGFDVPGYCEELVTIFDLATKGEP</sequence>
<dbReference type="InterPro" id="IPR036271">
    <property type="entry name" value="Tet_transcr_reg_TetR-rel_C_sf"/>
</dbReference>
<accession>A0ABW5FLS3</accession>
<dbReference type="EMBL" id="JBHUKR010000004">
    <property type="protein sequence ID" value="MFD2415968.1"/>
    <property type="molecule type" value="Genomic_DNA"/>
</dbReference>
<dbReference type="SUPFAM" id="SSF46689">
    <property type="entry name" value="Homeodomain-like"/>
    <property type="match status" value="1"/>
</dbReference>
<dbReference type="InterPro" id="IPR009057">
    <property type="entry name" value="Homeodomain-like_sf"/>
</dbReference>
<dbReference type="SUPFAM" id="SSF48498">
    <property type="entry name" value="Tetracyclin repressor-like, C-terminal domain"/>
    <property type="match status" value="1"/>
</dbReference>
<dbReference type="PROSITE" id="PS50977">
    <property type="entry name" value="HTH_TETR_2"/>
    <property type="match status" value="1"/>
</dbReference>